<feature type="domain" description="CUB" evidence="7">
    <location>
        <begin position="1010"/>
        <end position="1122"/>
    </location>
</feature>
<sequence length="1133" mass="122069">MLRKDGWFIDILPLTEDHTRKIKDNIGEKGVPTHIITRRAASMEENCGWAEERISKRSITNTFQQTFSDDTRILEVSVVADDKMFEKYGDETESYILNVLHQVAKLFEDDSLTVAIKLHIAGFTILESKQEELEVSDELSETLKSFCEWQKEDKSDISILITGRDLQTGGNHLVAGKAADIAGACDPLRKCIVSDDNGPSGLALTLTHEIGHSSPESACLENKPEGLPHFDGRAVIMQGMYIEATQQCQHLHGKDAKANPKFVNKMDVCSDLHCMIDGKEVDTFSAALDGTQCGSNKRQICLQGSCVNAYSTQICADNPGGICVPEWITDNWDECVNCFESRDIFCVEFQDDGSILLVTNLNRCPAQQPATTRFCCNATSTFSYFTGPFGECSATCGTAVQTRVVQCRDENGATVEDSSCSETKPDTQRICTGLPACPTQNTYSIFAGAFSQCSVTCGQGTQTRTVFCIRNNAVQVDPSECANNGLEVPASQQVCDLGPCEAETYRFIAGTFGANGDVFPDAICDGLGLVRPDEAFVCVLPACPTFGYVAGTFGECSTSCGSGVQLRAVNCVNELSNIIVGDEFCTEQKPEEFQSCSNGPCAVTYRYVAGPYGACSCDGIQTRLILCVSVDGLIFSPVNSSLCVANNVDPITQSLPCTAPVTCSSPVWVATEFSSCSVTCGTGIQTRVVFCAESLASNTPVAEELCVPGDKPSEFQGCNTGVECPPEYIWLGTEFSQCSVTCGEGIRTRTVFCYSIGLTGALEQVDTANCNAAEELESVVVCTEGPCDGVFIASEWSDCSVTCGEGTQSRTVQCSRDKSNIVPLPLDECDGDVPADTRACYLQPCPPASGCDVSLEARVTSTSISSPNYPANYPSDLECPTVIRATEGNHLVDTLNNNTETLLCDEGSISELPYTYKSVGPVVQLLFKTDVSIQRRGYIGSFQAVTNDVYEYITGNYSECDTTCGEGIQIREVFCMLNGRVVDLAECAGLDSPATARTCTLAICPGPDVCGIDVLRTEPGIITSPGFIANYPPNATCSNLIQAPEGNVIRISLQFFNLEDSARCEKDAVLISDVLSLAEPLSFCGEYQPQGIFLSQSNQVRVVFRSDAEVEASGFQLFFEFVTPVVVCVNGMI</sequence>
<dbReference type="PANTHER" id="PTHR13723:SF281">
    <property type="entry name" value="PAPILIN"/>
    <property type="match status" value="1"/>
</dbReference>
<evidence type="ECO:0000256" key="1">
    <source>
        <dbReference type="ARBA" id="ARBA00004613"/>
    </source>
</evidence>
<dbReference type="GO" id="GO:0005576">
    <property type="term" value="C:extracellular region"/>
    <property type="evidence" value="ECO:0007669"/>
    <property type="project" value="UniProtKB-SubCell"/>
</dbReference>
<dbReference type="PROSITE" id="PS50092">
    <property type="entry name" value="TSP1"/>
    <property type="match status" value="7"/>
</dbReference>
<evidence type="ECO:0000256" key="6">
    <source>
        <dbReference type="PROSITE-ProRule" id="PRU00276"/>
    </source>
</evidence>
<evidence type="ECO:0000313" key="10">
    <source>
        <dbReference type="Proteomes" id="UP000230750"/>
    </source>
</evidence>
<feature type="domain" description="CUB" evidence="7">
    <location>
        <begin position="851"/>
        <end position="945"/>
    </location>
</feature>
<evidence type="ECO:0000256" key="4">
    <source>
        <dbReference type="ARBA" id="ARBA00023180"/>
    </source>
</evidence>
<keyword evidence="4" id="KW-0325">Glycoprotein</keyword>
<dbReference type="InterPro" id="IPR000859">
    <property type="entry name" value="CUB_dom"/>
</dbReference>
<protein>
    <submittedName>
        <fullName evidence="9">Egg bindin receptor protein 1</fullName>
    </submittedName>
</protein>
<comment type="caution">
    <text evidence="6">Lacks conserved residue(s) required for the propagation of feature annotation.</text>
</comment>
<dbReference type="Pfam" id="PF13688">
    <property type="entry name" value="Reprolysin_5"/>
    <property type="match status" value="1"/>
</dbReference>
<gene>
    <name evidence="9" type="ORF">BSL78_01016</name>
</gene>
<dbReference type="Gene3D" id="2.60.120.290">
    <property type="entry name" value="Spermadhesin, CUB domain"/>
    <property type="match status" value="2"/>
</dbReference>
<evidence type="ECO:0000259" key="7">
    <source>
        <dbReference type="PROSITE" id="PS01180"/>
    </source>
</evidence>
<evidence type="ECO:0000256" key="2">
    <source>
        <dbReference type="ARBA" id="ARBA00022525"/>
    </source>
</evidence>
<dbReference type="SUPFAM" id="SSF49854">
    <property type="entry name" value="Spermadhesin, CUB domain"/>
    <property type="match status" value="2"/>
</dbReference>
<evidence type="ECO:0000313" key="9">
    <source>
        <dbReference type="EMBL" id="PIK62005.1"/>
    </source>
</evidence>
<dbReference type="InterPro" id="IPR000884">
    <property type="entry name" value="TSP1_rpt"/>
</dbReference>
<dbReference type="Gene3D" id="3.40.1620.60">
    <property type="match status" value="1"/>
</dbReference>
<proteinExistence type="predicted"/>
<dbReference type="InterPro" id="IPR050439">
    <property type="entry name" value="ADAMTS_ADAMTS-like"/>
</dbReference>
<dbReference type="SMART" id="SM00209">
    <property type="entry name" value="TSP1"/>
    <property type="match status" value="7"/>
</dbReference>
<keyword evidence="9" id="KW-0675">Receptor</keyword>
<dbReference type="PROSITE" id="PS50215">
    <property type="entry name" value="ADAM_MEPRO"/>
    <property type="match status" value="1"/>
</dbReference>
<keyword evidence="2" id="KW-0964">Secreted</keyword>
<dbReference type="GO" id="GO:0006508">
    <property type="term" value="P:proteolysis"/>
    <property type="evidence" value="ECO:0007669"/>
    <property type="project" value="InterPro"/>
</dbReference>
<dbReference type="Proteomes" id="UP000230750">
    <property type="component" value="Unassembled WGS sequence"/>
</dbReference>
<dbReference type="OrthoDB" id="10035764at2759"/>
<comment type="caution">
    <text evidence="9">The sequence shown here is derived from an EMBL/GenBank/DDBJ whole genome shotgun (WGS) entry which is preliminary data.</text>
</comment>
<dbReference type="FunFam" id="2.60.120.290:FF:000005">
    <property type="entry name" value="Procollagen C-endopeptidase enhancer 1"/>
    <property type="match status" value="1"/>
</dbReference>
<dbReference type="AlphaFoldDB" id="A0A2G8LP40"/>
<dbReference type="SUPFAM" id="SSF55486">
    <property type="entry name" value="Metalloproteases ('zincins'), catalytic domain"/>
    <property type="match status" value="1"/>
</dbReference>
<dbReference type="SMART" id="SM00042">
    <property type="entry name" value="CUB"/>
    <property type="match status" value="2"/>
</dbReference>
<dbReference type="GO" id="GO:0031012">
    <property type="term" value="C:extracellular matrix"/>
    <property type="evidence" value="ECO:0007669"/>
    <property type="project" value="TreeGrafter"/>
</dbReference>
<dbReference type="PROSITE" id="PS01180">
    <property type="entry name" value="CUB"/>
    <property type="match status" value="2"/>
</dbReference>
<name>A0A2G8LP40_STIJA</name>
<evidence type="ECO:0000256" key="3">
    <source>
        <dbReference type="ARBA" id="ARBA00023157"/>
    </source>
</evidence>
<dbReference type="InterPro" id="IPR035914">
    <property type="entry name" value="Sperma_CUB_dom_sf"/>
</dbReference>
<dbReference type="CDD" id="cd00041">
    <property type="entry name" value="CUB"/>
    <property type="match status" value="2"/>
</dbReference>
<dbReference type="SUPFAM" id="SSF82895">
    <property type="entry name" value="TSP-1 type 1 repeat"/>
    <property type="match status" value="7"/>
</dbReference>
<feature type="disulfide bond" evidence="5">
    <location>
        <begin position="1010"/>
        <end position="1037"/>
    </location>
</feature>
<dbReference type="InterPro" id="IPR024079">
    <property type="entry name" value="MetalloPept_cat_dom_sf"/>
</dbReference>
<dbReference type="EMBL" id="MRZV01000020">
    <property type="protein sequence ID" value="PIK62005.1"/>
    <property type="molecule type" value="Genomic_DNA"/>
</dbReference>
<dbReference type="GO" id="GO:0004222">
    <property type="term" value="F:metalloendopeptidase activity"/>
    <property type="evidence" value="ECO:0007669"/>
    <property type="project" value="InterPro"/>
</dbReference>
<keyword evidence="10" id="KW-1185">Reference proteome</keyword>
<dbReference type="Pfam" id="PF00431">
    <property type="entry name" value="CUB"/>
    <property type="match status" value="1"/>
</dbReference>
<accession>A0A2G8LP40</accession>
<dbReference type="InterPro" id="IPR036383">
    <property type="entry name" value="TSP1_rpt_sf"/>
</dbReference>
<keyword evidence="3 5" id="KW-1015">Disulfide bond</keyword>
<dbReference type="PANTHER" id="PTHR13723">
    <property type="entry name" value="ADAMTS A DISINTEGRIN AND METALLOPROTEASE WITH THROMBOSPONDIN MOTIFS PROTEASE"/>
    <property type="match status" value="1"/>
</dbReference>
<dbReference type="Gene3D" id="2.20.100.10">
    <property type="entry name" value="Thrombospondin type-1 (TSP1) repeat"/>
    <property type="match status" value="7"/>
</dbReference>
<organism evidence="9 10">
    <name type="scientific">Stichopus japonicus</name>
    <name type="common">Sea cucumber</name>
    <dbReference type="NCBI Taxonomy" id="307972"/>
    <lineage>
        <taxon>Eukaryota</taxon>
        <taxon>Metazoa</taxon>
        <taxon>Echinodermata</taxon>
        <taxon>Eleutherozoa</taxon>
        <taxon>Echinozoa</taxon>
        <taxon>Holothuroidea</taxon>
        <taxon>Aspidochirotacea</taxon>
        <taxon>Aspidochirotida</taxon>
        <taxon>Stichopodidae</taxon>
        <taxon>Apostichopus</taxon>
    </lineage>
</organism>
<evidence type="ECO:0000259" key="8">
    <source>
        <dbReference type="PROSITE" id="PS50215"/>
    </source>
</evidence>
<dbReference type="STRING" id="307972.A0A2G8LP40"/>
<dbReference type="GO" id="GO:0030198">
    <property type="term" value="P:extracellular matrix organization"/>
    <property type="evidence" value="ECO:0007669"/>
    <property type="project" value="TreeGrafter"/>
</dbReference>
<reference evidence="9 10" key="1">
    <citation type="journal article" date="2017" name="PLoS Biol.">
        <title>The sea cucumber genome provides insights into morphological evolution and visceral regeneration.</title>
        <authorList>
            <person name="Zhang X."/>
            <person name="Sun L."/>
            <person name="Yuan J."/>
            <person name="Sun Y."/>
            <person name="Gao Y."/>
            <person name="Zhang L."/>
            <person name="Li S."/>
            <person name="Dai H."/>
            <person name="Hamel J.F."/>
            <person name="Liu C."/>
            <person name="Yu Y."/>
            <person name="Liu S."/>
            <person name="Lin W."/>
            <person name="Guo K."/>
            <person name="Jin S."/>
            <person name="Xu P."/>
            <person name="Storey K.B."/>
            <person name="Huan P."/>
            <person name="Zhang T."/>
            <person name="Zhou Y."/>
            <person name="Zhang J."/>
            <person name="Lin C."/>
            <person name="Li X."/>
            <person name="Xing L."/>
            <person name="Huo D."/>
            <person name="Sun M."/>
            <person name="Wang L."/>
            <person name="Mercier A."/>
            <person name="Li F."/>
            <person name="Yang H."/>
            <person name="Xiang J."/>
        </authorList>
    </citation>
    <scope>NUCLEOTIDE SEQUENCE [LARGE SCALE GENOMIC DNA]</scope>
    <source>
        <strain evidence="9">Shaxun</strain>
        <tissue evidence="9">Muscle</tissue>
    </source>
</reference>
<dbReference type="Gene3D" id="3.40.390.10">
    <property type="entry name" value="Collagenase (Catalytic Domain)"/>
    <property type="match status" value="1"/>
</dbReference>
<feature type="domain" description="Peptidase M12B" evidence="8">
    <location>
        <begin position="72"/>
        <end position="213"/>
    </location>
</feature>
<feature type="active site" evidence="6">
    <location>
        <position position="209"/>
    </location>
</feature>
<evidence type="ECO:0000256" key="5">
    <source>
        <dbReference type="PROSITE-ProRule" id="PRU00059"/>
    </source>
</evidence>
<dbReference type="InterPro" id="IPR001590">
    <property type="entry name" value="Peptidase_M12B"/>
</dbReference>
<comment type="subcellular location">
    <subcellularLocation>
        <location evidence="1">Secreted</location>
    </subcellularLocation>
</comment>
<dbReference type="Pfam" id="PF19030">
    <property type="entry name" value="TSP1_ADAMTS"/>
    <property type="match status" value="7"/>
</dbReference>